<feature type="compositionally biased region" description="Acidic residues" evidence="1">
    <location>
        <begin position="55"/>
        <end position="64"/>
    </location>
</feature>
<dbReference type="Proteomes" id="UP000824469">
    <property type="component" value="Unassembled WGS sequence"/>
</dbReference>
<evidence type="ECO:0000313" key="2">
    <source>
        <dbReference type="EMBL" id="KAH9316880.1"/>
    </source>
</evidence>
<dbReference type="AlphaFoldDB" id="A0AA38LCU7"/>
<proteinExistence type="predicted"/>
<name>A0AA38LCU7_TAXCH</name>
<feature type="compositionally biased region" description="Polar residues" evidence="1">
    <location>
        <begin position="11"/>
        <end position="29"/>
    </location>
</feature>
<feature type="non-terminal residue" evidence="2">
    <location>
        <position position="1"/>
    </location>
</feature>
<gene>
    <name evidence="2" type="ORF">KI387_018649</name>
</gene>
<keyword evidence="3" id="KW-1185">Reference proteome</keyword>
<protein>
    <submittedName>
        <fullName evidence="2">Uncharacterized protein</fullName>
    </submittedName>
</protein>
<accession>A0AA38LCU7</accession>
<feature type="non-terminal residue" evidence="2">
    <location>
        <position position="124"/>
    </location>
</feature>
<feature type="compositionally biased region" description="Basic and acidic residues" evidence="1">
    <location>
        <begin position="36"/>
        <end position="46"/>
    </location>
</feature>
<feature type="region of interest" description="Disordered" evidence="1">
    <location>
        <begin position="1"/>
        <end position="124"/>
    </location>
</feature>
<evidence type="ECO:0000256" key="1">
    <source>
        <dbReference type="SAM" id="MobiDB-lite"/>
    </source>
</evidence>
<dbReference type="EMBL" id="JAHRHJ020000004">
    <property type="protein sequence ID" value="KAH9316880.1"/>
    <property type="molecule type" value="Genomic_DNA"/>
</dbReference>
<feature type="compositionally biased region" description="Acidic residues" evidence="1">
    <location>
        <begin position="97"/>
        <end position="111"/>
    </location>
</feature>
<sequence length="124" mass="13997">RGRGEEGAPSVPTTQIVSMPSTSTNSSTYVWRKNSLVKEKMPKVEAPKQPTTMEESQEEEEKEESLDQKTPLRKKQRVDEEADLEVTDSLEKYLGEGQDESEGGGDEEEDIEKDKEPLEPHIFS</sequence>
<organism evidence="2 3">
    <name type="scientific">Taxus chinensis</name>
    <name type="common">Chinese yew</name>
    <name type="synonym">Taxus wallichiana var. chinensis</name>
    <dbReference type="NCBI Taxonomy" id="29808"/>
    <lineage>
        <taxon>Eukaryota</taxon>
        <taxon>Viridiplantae</taxon>
        <taxon>Streptophyta</taxon>
        <taxon>Embryophyta</taxon>
        <taxon>Tracheophyta</taxon>
        <taxon>Spermatophyta</taxon>
        <taxon>Pinopsida</taxon>
        <taxon>Pinidae</taxon>
        <taxon>Conifers II</taxon>
        <taxon>Cupressales</taxon>
        <taxon>Taxaceae</taxon>
        <taxon>Taxus</taxon>
    </lineage>
</organism>
<evidence type="ECO:0000313" key="3">
    <source>
        <dbReference type="Proteomes" id="UP000824469"/>
    </source>
</evidence>
<reference evidence="2 3" key="1">
    <citation type="journal article" date="2021" name="Nat. Plants">
        <title>The Taxus genome provides insights into paclitaxel biosynthesis.</title>
        <authorList>
            <person name="Xiong X."/>
            <person name="Gou J."/>
            <person name="Liao Q."/>
            <person name="Li Y."/>
            <person name="Zhou Q."/>
            <person name="Bi G."/>
            <person name="Li C."/>
            <person name="Du R."/>
            <person name="Wang X."/>
            <person name="Sun T."/>
            <person name="Guo L."/>
            <person name="Liang H."/>
            <person name="Lu P."/>
            <person name="Wu Y."/>
            <person name="Zhang Z."/>
            <person name="Ro D.K."/>
            <person name="Shang Y."/>
            <person name="Huang S."/>
            <person name="Yan J."/>
        </authorList>
    </citation>
    <scope>NUCLEOTIDE SEQUENCE [LARGE SCALE GENOMIC DNA]</scope>
    <source>
        <strain evidence="2">Ta-2019</strain>
    </source>
</reference>
<comment type="caution">
    <text evidence="2">The sequence shown here is derived from an EMBL/GenBank/DDBJ whole genome shotgun (WGS) entry which is preliminary data.</text>
</comment>
<feature type="compositionally biased region" description="Basic and acidic residues" evidence="1">
    <location>
        <begin position="112"/>
        <end position="124"/>
    </location>
</feature>